<feature type="binding site" evidence="8">
    <location>
        <position position="107"/>
    </location>
    <ligand>
        <name>Mg(2+)</name>
        <dbReference type="ChEBI" id="CHEBI:18420"/>
    </ligand>
</feature>
<evidence type="ECO:0000256" key="7">
    <source>
        <dbReference type="ARBA" id="ARBA00047973"/>
    </source>
</evidence>
<comment type="cofactor">
    <cofactor evidence="9">
        <name>a divalent metal cation</name>
        <dbReference type="ChEBI" id="CHEBI:60240"/>
    </cofactor>
</comment>
<name>A0AAD6F0G0_9POAL</name>
<dbReference type="AlphaFoldDB" id="A0AAD6F0G0"/>
<dbReference type="GO" id="GO:0051252">
    <property type="term" value="P:regulation of RNA metabolic process"/>
    <property type="evidence" value="ECO:0007669"/>
    <property type="project" value="InterPro"/>
</dbReference>
<keyword evidence="5 9" id="KW-0456">Lyase</keyword>
<comment type="subunit">
    <text evidence="3 9">Homotrimer.</text>
</comment>
<keyword evidence="4 8" id="KW-0479">Metal-binding</keyword>
<evidence type="ECO:0000256" key="6">
    <source>
        <dbReference type="ARBA" id="ARBA00025046"/>
    </source>
</evidence>
<comment type="function">
    <text evidence="6 9">Catalyzes the aldol cleavage of 4-hydroxy-4-methyl-2-oxoglutarate (HMG) into 2 molecules of pyruvate. Also contains a secondary oxaloacetate (OAA) decarboxylase activity due to the common pyruvate enolate transition state formed following C-C bond cleavage in the retro-aldol and decarboxylation reactions.</text>
</comment>
<feature type="binding site" evidence="8">
    <location>
        <begin position="84"/>
        <end position="87"/>
    </location>
    <ligand>
        <name>substrate</name>
    </ligand>
</feature>
<evidence type="ECO:0000256" key="8">
    <source>
        <dbReference type="PIRSR" id="PIRSR605493-1"/>
    </source>
</evidence>
<dbReference type="InterPro" id="IPR010203">
    <property type="entry name" value="RraA"/>
</dbReference>
<evidence type="ECO:0000256" key="5">
    <source>
        <dbReference type="ARBA" id="ARBA00023239"/>
    </source>
</evidence>
<evidence type="ECO:0000256" key="1">
    <source>
        <dbReference type="ARBA" id="ARBA00001342"/>
    </source>
</evidence>
<evidence type="ECO:0000256" key="9">
    <source>
        <dbReference type="RuleBase" id="RU004338"/>
    </source>
</evidence>
<dbReference type="SUPFAM" id="SSF89562">
    <property type="entry name" value="RraA-like"/>
    <property type="match status" value="1"/>
</dbReference>
<dbReference type="PANTHER" id="PTHR33254">
    <property type="entry name" value="4-HYDROXY-4-METHYL-2-OXOGLUTARATE ALDOLASE 3-RELATED"/>
    <property type="match status" value="1"/>
</dbReference>
<dbReference type="GO" id="GO:0046872">
    <property type="term" value="F:metal ion binding"/>
    <property type="evidence" value="ECO:0007669"/>
    <property type="project" value="UniProtKB-KW"/>
</dbReference>
<dbReference type="NCBIfam" id="NF006875">
    <property type="entry name" value="PRK09372.1"/>
    <property type="match status" value="1"/>
</dbReference>
<evidence type="ECO:0000313" key="11">
    <source>
        <dbReference type="Proteomes" id="UP001210211"/>
    </source>
</evidence>
<evidence type="ECO:0000256" key="4">
    <source>
        <dbReference type="ARBA" id="ARBA00022723"/>
    </source>
</evidence>
<comment type="cofactor">
    <cofactor evidence="8">
        <name>Mg(2+)</name>
        <dbReference type="ChEBI" id="CHEBI:18420"/>
    </cofactor>
</comment>
<proteinExistence type="inferred from homology"/>
<dbReference type="EC" id="4.1.1.112" evidence="9"/>
<comment type="caution">
    <text evidence="10">The sequence shown here is derived from an EMBL/GenBank/DDBJ whole genome shotgun (WGS) entry which is preliminary data.</text>
</comment>
<dbReference type="GO" id="GO:0047443">
    <property type="term" value="F:4-hydroxy-4-methyl-2-oxoglutarate aldolase activity"/>
    <property type="evidence" value="ECO:0007669"/>
    <property type="project" value="UniProtKB-EC"/>
</dbReference>
<comment type="catalytic activity">
    <reaction evidence="7 9">
        <text>oxaloacetate + H(+) = pyruvate + CO2</text>
        <dbReference type="Rhea" id="RHEA:15641"/>
        <dbReference type="ChEBI" id="CHEBI:15361"/>
        <dbReference type="ChEBI" id="CHEBI:15378"/>
        <dbReference type="ChEBI" id="CHEBI:16452"/>
        <dbReference type="ChEBI" id="CHEBI:16526"/>
        <dbReference type="EC" id="4.1.1.112"/>
    </reaction>
</comment>
<gene>
    <name evidence="10" type="ORF">LUZ61_011641</name>
</gene>
<dbReference type="InterPro" id="IPR036704">
    <property type="entry name" value="RraA/RraA-like_sf"/>
</dbReference>
<dbReference type="EC" id="4.1.3.17" evidence="9"/>
<feature type="binding site" evidence="8">
    <location>
        <position position="106"/>
    </location>
    <ligand>
        <name>substrate</name>
    </ligand>
</feature>
<dbReference type="Proteomes" id="UP001210211">
    <property type="component" value="Unassembled WGS sequence"/>
</dbReference>
<keyword evidence="11" id="KW-1185">Reference proteome</keyword>
<dbReference type="InterPro" id="IPR005493">
    <property type="entry name" value="RraA/RraA-like"/>
</dbReference>
<dbReference type="Pfam" id="PF03737">
    <property type="entry name" value="RraA-like"/>
    <property type="match status" value="1"/>
</dbReference>
<evidence type="ECO:0000256" key="2">
    <source>
        <dbReference type="ARBA" id="ARBA00008621"/>
    </source>
</evidence>
<reference evidence="10 11" key="1">
    <citation type="journal article" date="2022" name="Cell">
        <title>Repeat-based holocentromeres influence genome architecture and karyotype evolution.</title>
        <authorList>
            <person name="Hofstatter P.G."/>
            <person name="Thangavel G."/>
            <person name="Lux T."/>
            <person name="Neumann P."/>
            <person name="Vondrak T."/>
            <person name="Novak P."/>
            <person name="Zhang M."/>
            <person name="Costa L."/>
            <person name="Castellani M."/>
            <person name="Scott A."/>
            <person name="Toegelov H."/>
            <person name="Fuchs J."/>
            <person name="Mata-Sucre Y."/>
            <person name="Dias Y."/>
            <person name="Vanzela A.L.L."/>
            <person name="Huettel B."/>
            <person name="Almeida C.C.S."/>
            <person name="Simkova H."/>
            <person name="Souza G."/>
            <person name="Pedrosa-Harand A."/>
            <person name="Macas J."/>
            <person name="Mayer K.F.X."/>
            <person name="Houben A."/>
            <person name="Marques A."/>
        </authorList>
    </citation>
    <scope>NUCLEOTIDE SEQUENCE [LARGE SCALE GENOMIC DNA]</scope>
    <source>
        <strain evidence="10">RhyTen1mFocal</strain>
    </source>
</reference>
<dbReference type="GO" id="GO:0008948">
    <property type="term" value="F:oxaloacetate decarboxylase activity"/>
    <property type="evidence" value="ECO:0007669"/>
    <property type="project" value="UniProtKB-EC"/>
</dbReference>
<dbReference type="PANTHER" id="PTHR33254:SF4">
    <property type="entry name" value="4-HYDROXY-4-METHYL-2-OXOGLUTARATE ALDOLASE 3-RELATED"/>
    <property type="match status" value="1"/>
</dbReference>
<comment type="catalytic activity">
    <reaction evidence="1 9">
        <text>4-hydroxy-4-methyl-2-oxoglutarate = 2 pyruvate</text>
        <dbReference type="Rhea" id="RHEA:22748"/>
        <dbReference type="ChEBI" id="CHEBI:15361"/>
        <dbReference type="ChEBI" id="CHEBI:58276"/>
        <dbReference type="EC" id="4.1.3.17"/>
    </reaction>
</comment>
<dbReference type="EMBL" id="JAMRDG010000001">
    <property type="protein sequence ID" value="KAJ3707936.1"/>
    <property type="molecule type" value="Genomic_DNA"/>
</dbReference>
<dbReference type="CDD" id="cd16841">
    <property type="entry name" value="RraA_family"/>
    <property type="match status" value="1"/>
</dbReference>
<evidence type="ECO:0000256" key="3">
    <source>
        <dbReference type="ARBA" id="ARBA00011233"/>
    </source>
</evidence>
<protein>
    <recommendedName>
        <fullName evidence="9">4-hydroxy-4-methyl-2-oxoglutarate aldolase</fullName>
        <shortName evidence="9">HMG aldolase</shortName>
        <ecNumber evidence="9">4.1.1.112</ecNumber>
        <ecNumber evidence="9">4.1.3.17</ecNumber>
    </recommendedName>
    <alternativeName>
        <fullName evidence="9">Oxaloacetate decarboxylase</fullName>
    </alternativeName>
</protein>
<accession>A0AAD6F0G0</accession>
<dbReference type="GO" id="GO:0008428">
    <property type="term" value="F:ribonuclease inhibitor activity"/>
    <property type="evidence" value="ECO:0007669"/>
    <property type="project" value="InterPro"/>
</dbReference>
<evidence type="ECO:0000313" key="10">
    <source>
        <dbReference type="EMBL" id="KAJ3707936.1"/>
    </source>
</evidence>
<sequence>MGSMASAVTADLLDSNEELIKSGELRVLDPIFKIYGRKQIFSGPVVTLKVSNENGNAREILETRGEGRVLVIDGGGSKRCALLGGTLTQLAHDMGWAGIVVNGYIRDVSLINNIDIGVRAFGSNPLKPKKFRTGEKNVAVPVAGSLIFPGEWIYADCDGVIVSKNKLTV</sequence>
<organism evidence="10 11">
    <name type="scientific">Rhynchospora tenuis</name>
    <dbReference type="NCBI Taxonomy" id="198213"/>
    <lineage>
        <taxon>Eukaryota</taxon>
        <taxon>Viridiplantae</taxon>
        <taxon>Streptophyta</taxon>
        <taxon>Embryophyta</taxon>
        <taxon>Tracheophyta</taxon>
        <taxon>Spermatophyta</taxon>
        <taxon>Magnoliopsida</taxon>
        <taxon>Liliopsida</taxon>
        <taxon>Poales</taxon>
        <taxon>Cyperaceae</taxon>
        <taxon>Cyperoideae</taxon>
        <taxon>Rhynchosporeae</taxon>
        <taxon>Rhynchospora</taxon>
    </lineage>
</organism>
<dbReference type="Gene3D" id="3.50.30.40">
    <property type="entry name" value="Ribonuclease E inhibitor RraA/RraA-like"/>
    <property type="match status" value="1"/>
</dbReference>
<dbReference type="NCBIfam" id="TIGR01935">
    <property type="entry name" value="NOT-MenG"/>
    <property type="match status" value="1"/>
</dbReference>
<comment type="similarity">
    <text evidence="2 9">Belongs to the class II aldolase/RraA-like family.</text>
</comment>
<keyword evidence="8" id="KW-0460">Magnesium</keyword>